<dbReference type="AlphaFoldDB" id="A0A5M6IA89"/>
<dbReference type="PANTHER" id="PTHR46173:SF1">
    <property type="entry name" value="CCA TRNA NUCLEOTIDYLTRANSFERASE 1, MITOCHONDRIAL"/>
    <property type="match status" value="1"/>
</dbReference>
<accession>A0A5M6IA89</accession>
<dbReference type="SUPFAM" id="SSF81891">
    <property type="entry name" value="Poly A polymerase C-terminal region-like"/>
    <property type="match status" value="1"/>
</dbReference>
<keyword evidence="8" id="KW-0694">RNA-binding</keyword>
<keyword evidence="5" id="KW-0479">Metal-binding</keyword>
<dbReference type="OrthoDB" id="9805698at2"/>
<name>A0A5M6IA89_9PROT</name>
<dbReference type="InterPro" id="IPR002646">
    <property type="entry name" value="PolA_pol_head_dom"/>
</dbReference>
<feature type="domain" description="Poly A polymerase head" evidence="9">
    <location>
        <begin position="43"/>
        <end position="166"/>
    </location>
</feature>
<protein>
    <submittedName>
        <fullName evidence="11">CCA tRNA nucleotidyltransferase</fullName>
    </submittedName>
</protein>
<proteinExistence type="inferred from homology"/>
<evidence type="ECO:0000256" key="4">
    <source>
        <dbReference type="ARBA" id="ARBA00022695"/>
    </source>
</evidence>
<reference evidence="11 12" key="1">
    <citation type="submission" date="2019-09" db="EMBL/GenBank/DDBJ databases">
        <title>Genome sequence of Roseospira marina, one of the more divergent members of the non-sulfur purple photosynthetic bacterial family, the Rhodospirillaceae.</title>
        <authorList>
            <person name="Meyer T."/>
            <person name="Kyndt J."/>
        </authorList>
    </citation>
    <scope>NUCLEOTIDE SEQUENCE [LARGE SCALE GENOMIC DNA]</scope>
    <source>
        <strain evidence="11 12">DSM 15113</strain>
    </source>
</reference>
<comment type="similarity">
    <text evidence="8">Belongs to the tRNA nucleotidyltransferase/poly(A) polymerase family.</text>
</comment>
<dbReference type="PANTHER" id="PTHR46173">
    <property type="entry name" value="CCA TRNA NUCLEOTIDYLTRANSFERASE 1, MITOCHONDRIAL"/>
    <property type="match status" value="1"/>
</dbReference>
<dbReference type="InterPro" id="IPR043519">
    <property type="entry name" value="NT_sf"/>
</dbReference>
<keyword evidence="2 8" id="KW-0808">Transferase</keyword>
<dbReference type="SUPFAM" id="SSF81301">
    <property type="entry name" value="Nucleotidyltransferase"/>
    <property type="match status" value="1"/>
</dbReference>
<evidence type="ECO:0000256" key="2">
    <source>
        <dbReference type="ARBA" id="ARBA00022679"/>
    </source>
</evidence>
<comment type="cofactor">
    <cofactor evidence="1">
        <name>Mg(2+)</name>
        <dbReference type="ChEBI" id="CHEBI:18420"/>
    </cofactor>
</comment>
<gene>
    <name evidence="11" type="ORF">F1188_14580</name>
</gene>
<evidence type="ECO:0000256" key="6">
    <source>
        <dbReference type="ARBA" id="ARBA00022741"/>
    </source>
</evidence>
<evidence type="ECO:0000259" key="10">
    <source>
        <dbReference type="Pfam" id="PF12627"/>
    </source>
</evidence>
<dbReference type="InterPro" id="IPR050264">
    <property type="entry name" value="Bact_CCA-adding_enz_type3_sf"/>
</dbReference>
<evidence type="ECO:0000313" key="12">
    <source>
        <dbReference type="Proteomes" id="UP000324065"/>
    </source>
</evidence>
<keyword evidence="6" id="KW-0547">Nucleotide-binding</keyword>
<sequence>MTRDWSHLSQRGPVGQLSADPWLTDPALTRLVAALRADGTEVRLVGGCVRDGLLRRPVKDVDLATPDPPETVLALLERADLRTVPWARGVAHGTVLAVVDETPFEVTTLRRDVACDGRHAEVAFTTDWLADAARRDFTINALSATPEGAVYDYFDGMVDLAAGRVRFVGRALDRIREDALRMLRFVRFQAYYGQVGPDTDAMAACHILAHTVRDLSAERVRTELLKILAAPDPAAALLLMRGVGLLDHVLPEAFRFGTLRMLAFLETRGVVAPGVAPDPLRRLGAVVDPAATSAEDLAARLRLSRAESRRLTGILRTSAAEHPRSDLNDADRRRRLDRLGPALFRDLCLLDWAAERDARGHTDSDRSRDWRTLLEAAGACEAPPFPLSGHDLVAAGVPRGPAVGDALAALRDWWLAEGYAPDRAALLAHLSQSLDHGPTPPAS</sequence>
<evidence type="ECO:0000256" key="7">
    <source>
        <dbReference type="ARBA" id="ARBA00022842"/>
    </source>
</evidence>
<evidence type="ECO:0000256" key="1">
    <source>
        <dbReference type="ARBA" id="ARBA00001946"/>
    </source>
</evidence>
<dbReference type="Proteomes" id="UP000324065">
    <property type="component" value="Unassembled WGS sequence"/>
</dbReference>
<dbReference type="InterPro" id="IPR032828">
    <property type="entry name" value="PolyA_RNA-bd"/>
</dbReference>
<keyword evidence="7" id="KW-0460">Magnesium</keyword>
<dbReference type="GO" id="GO:0000049">
    <property type="term" value="F:tRNA binding"/>
    <property type="evidence" value="ECO:0007669"/>
    <property type="project" value="TreeGrafter"/>
</dbReference>
<evidence type="ECO:0000256" key="8">
    <source>
        <dbReference type="RuleBase" id="RU003953"/>
    </source>
</evidence>
<dbReference type="GO" id="GO:0046872">
    <property type="term" value="F:metal ion binding"/>
    <property type="evidence" value="ECO:0007669"/>
    <property type="project" value="UniProtKB-KW"/>
</dbReference>
<dbReference type="Pfam" id="PF01743">
    <property type="entry name" value="PolyA_pol"/>
    <property type="match status" value="1"/>
</dbReference>
<evidence type="ECO:0000256" key="5">
    <source>
        <dbReference type="ARBA" id="ARBA00022723"/>
    </source>
</evidence>
<organism evidence="11 12">
    <name type="scientific">Roseospira marina</name>
    <dbReference type="NCBI Taxonomy" id="140057"/>
    <lineage>
        <taxon>Bacteria</taxon>
        <taxon>Pseudomonadati</taxon>
        <taxon>Pseudomonadota</taxon>
        <taxon>Alphaproteobacteria</taxon>
        <taxon>Rhodospirillales</taxon>
        <taxon>Rhodospirillaceae</taxon>
        <taxon>Roseospira</taxon>
    </lineage>
</organism>
<evidence type="ECO:0000256" key="3">
    <source>
        <dbReference type="ARBA" id="ARBA00022694"/>
    </source>
</evidence>
<dbReference type="CDD" id="cd05398">
    <property type="entry name" value="NT_ClassII-CCAase"/>
    <property type="match status" value="1"/>
</dbReference>
<dbReference type="GO" id="GO:0008033">
    <property type="term" value="P:tRNA processing"/>
    <property type="evidence" value="ECO:0007669"/>
    <property type="project" value="UniProtKB-KW"/>
</dbReference>
<dbReference type="Pfam" id="PF12627">
    <property type="entry name" value="PolyA_pol_RNAbd"/>
    <property type="match status" value="1"/>
</dbReference>
<keyword evidence="12" id="KW-1185">Reference proteome</keyword>
<dbReference type="RefSeq" id="WP_150063178.1">
    <property type="nucleotide sequence ID" value="NZ_JACHII010000011.1"/>
</dbReference>
<dbReference type="GO" id="GO:0016779">
    <property type="term" value="F:nucleotidyltransferase activity"/>
    <property type="evidence" value="ECO:0007669"/>
    <property type="project" value="UniProtKB-KW"/>
</dbReference>
<dbReference type="Gene3D" id="3.30.460.10">
    <property type="entry name" value="Beta Polymerase, domain 2"/>
    <property type="match status" value="1"/>
</dbReference>
<feature type="domain" description="tRNA nucleotidyltransferase/poly(A) polymerase RNA and SrmB- binding" evidence="10">
    <location>
        <begin position="199"/>
        <end position="253"/>
    </location>
</feature>
<dbReference type="GO" id="GO:0000166">
    <property type="term" value="F:nucleotide binding"/>
    <property type="evidence" value="ECO:0007669"/>
    <property type="project" value="UniProtKB-KW"/>
</dbReference>
<dbReference type="EMBL" id="VWPJ01000015">
    <property type="protein sequence ID" value="KAA5604639.1"/>
    <property type="molecule type" value="Genomic_DNA"/>
</dbReference>
<evidence type="ECO:0000313" key="11">
    <source>
        <dbReference type="EMBL" id="KAA5604639.1"/>
    </source>
</evidence>
<evidence type="ECO:0000259" key="9">
    <source>
        <dbReference type="Pfam" id="PF01743"/>
    </source>
</evidence>
<dbReference type="Gene3D" id="1.10.3090.10">
    <property type="entry name" value="cca-adding enzyme, domain 2"/>
    <property type="match status" value="1"/>
</dbReference>
<keyword evidence="3" id="KW-0819">tRNA processing</keyword>
<keyword evidence="4" id="KW-0548">Nucleotidyltransferase</keyword>
<comment type="caution">
    <text evidence="11">The sequence shown here is derived from an EMBL/GenBank/DDBJ whole genome shotgun (WGS) entry which is preliminary data.</text>
</comment>